<dbReference type="NCBIfam" id="NF001540">
    <property type="entry name" value="PRK00366.1"/>
    <property type="match status" value="1"/>
</dbReference>
<evidence type="ECO:0000313" key="11">
    <source>
        <dbReference type="Proteomes" id="UP001215503"/>
    </source>
</evidence>
<dbReference type="NCBIfam" id="TIGR00612">
    <property type="entry name" value="ispG_gcpE"/>
    <property type="match status" value="1"/>
</dbReference>
<dbReference type="PIRSF" id="PIRSF004640">
    <property type="entry name" value="IspG"/>
    <property type="match status" value="1"/>
</dbReference>
<evidence type="ECO:0000256" key="2">
    <source>
        <dbReference type="ARBA" id="ARBA00022723"/>
    </source>
</evidence>
<dbReference type="Gene3D" id="3.30.413.10">
    <property type="entry name" value="Sulfite Reductase Hemoprotein, domain 1"/>
    <property type="match status" value="1"/>
</dbReference>
<keyword evidence="6 7" id="KW-0414">Isoprene biosynthesis</keyword>
<dbReference type="InterPro" id="IPR004588">
    <property type="entry name" value="IspG_bac-typ"/>
</dbReference>
<dbReference type="InterPro" id="IPR045854">
    <property type="entry name" value="NO2/SO3_Rdtase_4Fe4S_sf"/>
</dbReference>
<dbReference type="InterPro" id="IPR016425">
    <property type="entry name" value="IspG_bac"/>
</dbReference>
<dbReference type="SUPFAM" id="SSF51604">
    <property type="entry name" value="Enolase C-terminal domain-like"/>
    <property type="match status" value="1"/>
</dbReference>
<evidence type="ECO:0000256" key="4">
    <source>
        <dbReference type="ARBA" id="ARBA00023004"/>
    </source>
</evidence>
<accession>A0ABT5YR47</accession>
<keyword evidence="5 7" id="KW-0411">Iron-sulfur</keyword>
<comment type="pathway">
    <text evidence="7">Isoprenoid biosynthesis; isopentenyl diphosphate biosynthesis via DXP pathway; isopentenyl diphosphate from 1-deoxy-D-xylulose 5-phosphate: step 5/6.</text>
</comment>
<evidence type="ECO:0000256" key="7">
    <source>
        <dbReference type="HAMAP-Rule" id="MF_00159"/>
    </source>
</evidence>
<evidence type="ECO:0000256" key="6">
    <source>
        <dbReference type="ARBA" id="ARBA00023229"/>
    </source>
</evidence>
<proteinExistence type="inferred from homology"/>
<feature type="binding site" evidence="7">
    <location>
        <position position="307"/>
    </location>
    <ligand>
        <name>[4Fe-4S] cluster</name>
        <dbReference type="ChEBI" id="CHEBI:49883"/>
    </ligand>
</feature>
<dbReference type="GO" id="GO:0046429">
    <property type="term" value="F:4-hydroxy-3-methylbut-2-en-1-yl diphosphate synthase activity (ferredoxin)"/>
    <property type="evidence" value="ECO:0007669"/>
    <property type="project" value="UniProtKB-EC"/>
</dbReference>
<comment type="similarity">
    <text evidence="7">Belongs to the IspG family.</text>
</comment>
<evidence type="ECO:0000256" key="3">
    <source>
        <dbReference type="ARBA" id="ARBA00023002"/>
    </source>
</evidence>
<evidence type="ECO:0000256" key="5">
    <source>
        <dbReference type="ARBA" id="ARBA00023014"/>
    </source>
</evidence>
<feature type="domain" description="IspG TIM-barrel" evidence="8">
    <location>
        <begin position="15"/>
        <end position="253"/>
    </location>
</feature>
<feature type="domain" description="IspG C-terminal" evidence="9">
    <location>
        <begin position="268"/>
        <end position="356"/>
    </location>
</feature>
<dbReference type="InterPro" id="IPR058578">
    <property type="entry name" value="IspG_TIM"/>
</dbReference>
<dbReference type="InterPro" id="IPR011005">
    <property type="entry name" value="Dihydropteroate_synth-like_sf"/>
</dbReference>
<dbReference type="PANTHER" id="PTHR30454:SF0">
    <property type="entry name" value="4-HYDROXY-3-METHYLBUT-2-EN-1-YL DIPHOSPHATE SYNTHASE (FERREDOXIN), CHLOROPLASTIC"/>
    <property type="match status" value="1"/>
</dbReference>
<dbReference type="Pfam" id="PF04551">
    <property type="entry name" value="GcpE"/>
    <property type="match status" value="1"/>
</dbReference>
<feature type="binding site" evidence="7">
    <location>
        <position position="272"/>
    </location>
    <ligand>
        <name>[4Fe-4S] cluster</name>
        <dbReference type="ChEBI" id="CHEBI:49883"/>
    </ligand>
</feature>
<comment type="caution">
    <text evidence="10">The sequence shown here is derived from an EMBL/GenBank/DDBJ whole genome shotgun (WGS) entry which is preliminary data.</text>
</comment>
<keyword evidence="2 7" id="KW-0479">Metal-binding</keyword>
<dbReference type="Pfam" id="PF26540">
    <property type="entry name" value="GcpE_C"/>
    <property type="match status" value="1"/>
</dbReference>
<dbReference type="InterPro" id="IPR058579">
    <property type="entry name" value="IspG_C"/>
</dbReference>
<dbReference type="RefSeq" id="WP_275824148.1">
    <property type="nucleotide sequence ID" value="NZ_JARHUD010000012.1"/>
</dbReference>
<dbReference type="SUPFAM" id="SSF56014">
    <property type="entry name" value="Nitrite and sulphite reductase 4Fe-4S domain-like"/>
    <property type="match status" value="1"/>
</dbReference>
<sequence>MSVRPYRDIQRRPSRRIHVGPVAVGGDAPISVQSMTNTATSDVRATIEQIQRIAEAGADIVRVSCPDEASTVALRDIVRESPIPIVADIHFHYRRGIEAAEAGAACLRINPGNIGSRERVREVVKAARDHGCSMRIGVNAGSLERDLLERYGEPCPEAMVESALNHIKHLQDEDFHEFKISVKASDVFLAVAAYQGLAEATDAPLHIGITEAGGLRSGTVKSSIGLGMLLWSGIGDTLRVSLSTDPVEEVRVGFELLKSLGLRHRGVNVISCPSCARQQFDVIKTVEVLEQRLEHITTPMTVSVIGCVVNGPGEATMTDIGFTGGGRGTHQVYLAGVPHHRLKDEAIVDHLVRLVEEKAAEIEAGRSEPSAAAE</sequence>
<dbReference type="EMBL" id="JARHUD010000012">
    <property type="protein sequence ID" value="MDF2097364.1"/>
    <property type="molecule type" value="Genomic_DNA"/>
</dbReference>
<dbReference type="EC" id="1.17.7.3" evidence="7"/>
<reference evidence="10 11" key="1">
    <citation type="submission" date="2023-03" db="EMBL/GenBank/DDBJ databases">
        <title>Fodinicurvata sp. CAU 1616 isolated from sea sendiment.</title>
        <authorList>
            <person name="Kim W."/>
        </authorList>
    </citation>
    <scope>NUCLEOTIDE SEQUENCE [LARGE SCALE GENOMIC DNA]</scope>
    <source>
        <strain evidence="10 11">CAU 1616</strain>
    </source>
</reference>
<protein>
    <recommendedName>
        <fullName evidence="7">4-hydroxy-3-methylbut-2-en-1-yl diphosphate synthase (flavodoxin)</fullName>
        <ecNumber evidence="7">1.17.7.3</ecNumber>
    </recommendedName>
    <alternativeName>
        <fullName evidence="7">1-hydroxy-2-methyl-2-(E)-butenyl 4-diphosphate synthase</fullName>
    </alternativeName>
</protein>
<keyword evidence="3 7" id="KW-0560">Oxidoreductase</keyword>
<organism evidence="10 11">
    <name type="scientific">Aquibaculum arenosum</name>
    <dbReference type="NCBI Taxonomy" id="3032591"/>
    <lineage>
        <taxon>Bacteria</taxon>
        <taxon>Pseudomonadati</taxon>
        <taxon>Pseudomonadota</taxon>
        <taxon>Alphaproteobacteria</taxon>
        <taxon>Rhodospirillales</taxon>
        <taxon>Rhodovibrionaceae</taxon>
        <taxon>Aquibaculum</taxon>
    </lineage>
</organism>
<evidence type="ECO:0000259" key="9">
    <source>
        <dbReference type="Pfam" id="PF26540"/>
    </source>
</evidence>
<name>A0ABT5YR47_9PROT</name>
<gene>
    <name evidence="7 10" type="primary">ispG</name>
    <name evidence="10" type="synonym">gcpE</name>
    <name evidence="10" type="ORF">P2G67_15410</name>
</gene>
<keyword evidence="11" id="KW-1185">Reference proteome</keyword>
<dbReference type="InterPro" id="IPR036849">
    <property type="entry name" value="Enolase-like_C_sf"/>
</dbReference>
<evidence type="ECO:0000256" key="1">
    <source>
        <dbReference type="ARBA" id="ARBA00022485"/>
    </source>
</evidence>
<comment type="cofactor">
    <cofactor evidence="7">
        <name>[4Fe-4S] cluster</name>
        <dbReference type="ChEBI" id="CHEBI:49883"/>
    </cofactor>
    <text evidence="7">Binds 1 [4Fe-4S] cluster.</text>
</comment>
<feature type="binding site" evidence="7">
    <location>
        <position position="314"/>
    </location>
    <ligand>
        <name>[4Fe-4S] cluster</name>
        <dbReference type="ChEBI" id="CHEBI:49883"/>
    </ligand>
</feature>
<feature type="binding site" evidence="7">
    <location>
        <position position="275"/>
    </location>
    <ligand>
        <name>[4Fe-4S] cluster</name>
        <dbReference type="ChEBI" id="CHEBI:49883"/>
    </ligand>
</feature>
<keyword evidence="1 7" id="KW-0004">4Fe-4S</keyword>
<dbReference type="Proteomes" id="UP001215503">
    <property type="component" value="Unassembled WGS sequence"/>
</dbReference>
<comment type="catalytic activity">
    <reaction evidence="7">
        <text>(2E)-4-hydroxy-3-methylbut-2-enyl diphosphate + oxidized [flavodoxin] + H2O + 2 H(+) = 2-C-methyl-D-erythritol 2,4-cyclic diphosphate + reduced [flavodoxin]</text>
        <dbReference type="Rhea" id="RHEA:43604"/>
        <dbReference type="Rhea" id="RHEA-COMP:10622"/>
        <dbReference type="Rhea" id="RHEA-COMP:10623"/>
        <dbReference type="ChEBI" id="CHEBI:15377"/>
        <dbReference type="ChEBI" id="CHEBI:15378"/>
        <dbReference type="ChEBI" id="CHEBI:57618"/>
        <dbReference type="ChEBI" id="CHEBI:58210"/>
        <dbReference type="ChEBI" id="CHEBI:58483"/>
        <dbReference type="ChEBI" id="CHEBI:128753"/>
        <dbReference type="EC" id="1.17.7.3"/>
    </reaction>
</comment>
<keyword evidence="4 7" id="KW-0408">Iron</keyword>
<dbReference type="HAMAP" id="MF_00159">
    <property type="entry name" value="IspG"/>
    <property type="match status" value="1"/>
</dbReference>
<dbReference type="PANTHER" id="PTHR30454">
    <property type="entry name" value="4-HYDROXY-3-METHYLBUT-2-EN-1-YL DIPHOSPHATE SYNTHASE"/>
    <property type="match status" value="1"/>
</dbReference>
<evidence type="ECO:0000313" key="10">
    <source>
        <dbReference type="EMBL" id="MDF2097364.1"/>
    </source>
</evidence>
<dbReference type="Gene3D" id="3.20.20.20">
    <property type="entry name" value="Dihydropteroate synthase-like"/>
    <property type="match status" value="1"/>
</dbReference>
<evidence type="ECO:0000259" key="8">
    <source>
        <dbReference type="Pfam" id="PF04551"/>
    </source>
</evidence>
<comment type="function">
    <text evidence="7">Converts 2C-methyl-D-erythritol 2,4-cyclodiphosphate (ME-2,4cPP) into 1-hydroxy-2-methyl-2-(E)-butenyl 4-diphosphate.</text>
</comment>